<dbReference type="PANTHER" id="PTHR33352:SF3">
    <property type="entry name" value="SLR1612 PROTEIN"/>
    <property type="match status" value="1"/>
</dbReference>
<dbReference type="GO" id="GO:0004519">
    <property type="term" value="F:endonuclease activity"/>
    <property type="evidence" value="ECO:0007669"/>
    <property type="project" value="UniProtKB-KW"/>
</dbReference>
<feature type="domain" description="Putative restriction endonuclease" evidence="2">
    <location>
        <begin position="25"/>
        <end position="141"/>
    </location>
</feature>
<dbReference type="SUPFAM" id="SSF52980">
    <property type="entry name" value="Restriction endonuclease-like"/>
    <property type="match status" value="1"/>
</dbReference>
<evidence type="ECO:0000313" key="3">
    <source>
        <dbReference type="EMBL" id="WAS94664.1"/>
    </source>
</evidence>
<evidence type="ECO:0000256" key="1">
    <source>
        <dbReference type="SAM" id="Coils"/>
    </source>
</evidence>
<keyword evidence="3" id="KW-0378">Hydrolase</keyword>
<organism evidence="3 4">
    <name type="scientific">Nannocystis punicea</name>
    <dbReference type="NCBI Taxonomy" id="2995304"/>
    <lineage>
        <taxon>Bacteria</taxon>
        <taxon>Pseudomonadati</taxon>
        <taxon>Myxococcota</taxon>
        <taxon>Polyangia</taxon>
        <taxon>Nannocystales</taxon>
        <taxon>Nannocystaceae</taxon>
        <taxon>Nannocystis</taxon>
    </lineage>
</organism>
<keyword evidence="1" id="KW-0175">Coiled coil</keyword>
<accession>A0ABY7H5W7</accession>
<keyword evidence="3" id="KW-0255">Endonuclease</keyword>
<dbReference type="InterPro" id="IPR012296">
    <property type="entry name" value="Nuclease_put_TT1808"/>
</dbReference>
<protein>
    <submittedName>
        <fullName evidence="3">Uma2 family endonuclease</fullName>
    </submittedName>
</protein>
<name>A0ABY7H5W7_9BACT</name>
<feature type="coiled-coil region" evidence="1">
    <location>
        <begin position="214"/>
        <end position="277"/>
    </location>
</feature>
<dbReference type="Proteomes" id="UP001164459">
    <property type="component" value="Chromosome"/>
</dbReference>
<keyword evidence="4" id="KW-1185">Reference proteome</keyword>
<proteinExistence type="predicted"/>
<gene>
    <name evidence="3" type="ORF">O0S08_00755</name>
</gene>
<dbReference type="EMBL" id="CP114040">
    <property type="protein sequence ID" value="WAS94664.1"/>
    <property type="molecule type" value="Genomic_DNA"/>
</dbReference>
<dbReference type="InterPro" id="IPR011335">
    <property type="entry name" value="Restrct_endonuc-II-like"/>
</dbReference>
<dbReference type="InterPro" id="IPR008538">
    <property type="entry name" value="Uma2"/>
</dbReference>
<evidence type="ECO:0000259" key="2">
    <source>
        <dbReference type="Pfam" id="PF05685"/>
    </source>
</evidence>
<keyword evidence="3" id="KW-0540">Nuclease</keyword>
<reference evidence="3" key="1">
    <citation type="submission" date="2022-11" db="EMBL/GenBank/DDBJ databases">
        <title>Minimal conservation of predation-associated metabolite biosynthetic gene clusters underscores biosynthetic potential of Myxococcota including descriptions for ten novel species: Archangium lansinium sp. nov., Myxococcus landrumus sp. nov., Nannocystis bai.</title>
        <authorList>
            <person name="Ahearne A."/>
            <person name="Stevens C."/>
            <person name="Dowd S."/>
        </authorList>
    </citation>
    <scope>NUCLEOTIDE SEQUENCE</scope>
    <source>
        <strain evidence="3">Fl3</strain>
    </source>
</reference>
<dbReference type="RefSeq" id="WP_269036999.1">
    <property type="nucleotide sequence ID" value="NZ_CP114040.1"/>
</dbReference>
<dbReference type="Pfam" id="PF05685">
    <property type="entry name" value="Uma2"/>
    <property type="match status" value="1"/>
</dbReference>
<dbReference type="CDD" id="cd06260">
    <property type="entry name" value="DUF820-like"/>
    <property type="match status" value="1"/>
</dbReference>
<dbReference type="Gene3D" id="3.90.1570.10">
    <property type="entry name" value="tt1808, chain A"/>
    <property type="match status" value="1"/>
</dbReference>
<sequence>MAPESNPPREPPGVFYPVSDDAGQSGLQSFVIHLLLDLLEDYFATDEREVFVGANQFFYYKQGDPRSVVAPDVYVLDGVSLHLTQVKNWKTWEHDGKAPTLALEIVSDEYQKDYSDRLLERYQDLGVAELVRYDPVHLSRRKREMFAHFVRDECGQLVRRPTIGDRIQLVSYDLWLVRGAHDELRLGVRPKGESLWPTAQERIAQASQRAAADAERVAAEAARAAAEAARAAAERAAAEAARAATEAERAAAEAARAATEAERADAAQAELERLRAELAALRR</sequence>
<dbReference type="PANTHER" id="PTHR33352">
    <property type="entry name" value="SLR1095 PROTEIN"/>
    <property type="match status" value="1"/>
</dbReference>
<evidence type="ECO:0000313" key="4">
    <source>
        <dbReference type="Proteomes" id="UP001164459"/>
    </source>
</evidence>